<dbReference type="EMBL" id="LT899436">
    <property type="protein sequence ID" value="SNR15836.1"/>
    <property type="molecule type" value="Genomic_DNA"/>
</dbReference>
<evidence type="ECO:0000256" key="3">
    <source>
        <dbReference type="ARBA" id="ARBA00022553"/>
    </source>
</evidence>
<dbReference type="InterPro" id="IPR005467">
    <property type="entry name" value="His_kinase_dom"/>
</dbReference>
<keyword evidence="9" id="KW-1185">Reference proteome</keyword>
<evidence type="ECO:0000256" key="1">
    <source>
        <dbReference type="ARBA" id="ARBA00000085"/>
    </source>
</evidence>
<keyword evidence="8" id="KW-0808">Transferase</keyword>
<dbReference type="Gene3D" id="1.10.287.130">
    <property type="match status" value="1"/>
</dbReference>
<proteinExistence type="predicted"/>
<evidence type="ECO:0000256" key="2">
    <source>
        <dbReference type="ARBA" id="ARBA00012438"/>
    </source>
</evidence>
<dbReference type="SUPFAM" id="SSF48452">
    <property type="entry name" value="TPR-like"/>
    <property type="match status" value="2"/>
</dbReference>
<evidence type="ECO:0000313" key="9">
    <source>
        <dbReference type="Proteomes" id="UP000215214"/>
    </source>
</evidence>
<keyword evidence="6" id="KW-1133">Transmembrane helix</keyword>
<dbReference type="GO" id="GO:0000155">
    <property type="term" value="F:phosphorelay sensor kinase activity"/>
    <property type="evidence" value="ECO:0007669"/>
    <property type="project" value="InterPro"/>
</dbReference>
<dbReference type="AlphaFoldDB" id="A0A238UA17"/>
<organism evidence="8 9">
    <name type="scientific">Tenacibaculum jejuense</name>
    <dbReference type="NCBI Taxonomy" id="584609"/>
    <lineage>
        <taxon>Bacteria</taxon>
        <taxon>Pseudomonadati</taxon>
        <taxon>Bacteroidota</taxon>
        <taxon>Flavobacteriia</taxon>
        <taxon>Flavobacteriales</taxon>
        <taxon>Flavobacteriaceae</taxon>
        <taxon>Tenacibaculum</taxon>
    </lineage>
</organism>
<evidence type="ECO:0000313" key="8">
    <source>
        <dbReference type="EMBL" id="SNR15836.1"/>
    </source>
</evidence>
<evidence type="ECO:0000256" key="5">
    <source>
        <dbReference type="SAM" id="Coils"/>
    </source>
</evidence>
<dbReference type="PROSITE" id="PS50109">
    <property type="entry name" value="HIS_KIN"/>
    <property type="match status" value="1"/>
</dbReference>
<reference evidence="8 9" key="1">
    <citation type="submission" date="2017-07" db="EMBL/GenBank/DDBJ databases">
        <authorList>
            <person name="Sun Z.S."/>
            <person name="Albrecht U."/>
            <person name="Echele G."/>
            <person name="Lee C.C."/>
        </authorList>
    </citation>
    <scope>NUCLEOTIDE SEQUENCE [LARGE SCALE GENOMIC DNA]</scope>
    <source>
        <strain evidence="9">type strain: KCTC 22618</strain>
    </source>
</reference>
<keyword evidence="3" id="KW-0597">Phosphoprotein</keyword>
<dbReference type="Proteomes" id="UP000215214">
    <property type="component" value="Chromosome TJEJU"/>
</dbReference>
<evidence type="ECO:0000256" key="4">
    <source>
        <dbReference type="PROSITE-ProRule" id="PRU00339"/>
    </source>
</evidence>
<dbReference type="Gene3D" id="1.25.40.10">
    <property type="entry name" value="Tetratricopeptide repeat domain"/>
    <property type="match status" value="3"/>
</dbReference>
<dbReference type="SMART" id="SM00028">
    <property type="entry name" value="TPR"/>
    <property type="match status" value="5"/>
</dbReference>
<comment type="catalytic activity">
    <reaction evidence="1">
        <text>ATP + protein L-histidine = ADP + protein N-phospho-L-histidine.</text>
        <dbReference type="EC" id="2.7.13.3"/>
    </reaction>
</comment>
<feature type="transmembrane region" description="Helical" evidence="6">
    <location>
        <begin position="462"/>
        <end position="481"/>
    </location>
</feature>
<accession>A0A238UA17</accession>
<dbReference type="CDD" id="cd00075">
    <property type="entry name" value="HATPase"/>
    <property type="match status" value="1"/>
</dbReference>
<keyword evidence="6" id="KW-0472">Membrane</keyword>
<protein>
    <recommendedName>
        <fullName evidence="2">histidine kinase</fullName>
        <ecNumber evidence="2">2.7.13.3</ecNumber>
    </recommendedName>
</protein>
<dbReference type="PROSITE" id="PS50005">
    <property type="entry name" value="TPR"/>
    <property type="match status" value="1"/>
</dbReference>
<dbReference type="SUPFAM" id="SSF55874">
    <property type="entry name" value="ATPase domain of HSP90 chaperone/DNA topoisomerase II/histidine kinase"/>
    <property type="match status" value="1"/>
</dbReference>
<dbReference type="EC" id="2.7.13.3" evidence="2"/>
<keyword evidence="4" id="KW-0802">TPR repeat</keyword>
<name>A0A238UA17_9FLAO</name>
<dbReference type="PANTHER" id="PTHR43547">
    <property type="entry name" value="TWO-COMPONENT HISTIDINE KINASE"/>
    <property type="match status" value="1"/>
</dbReference>
<dbReference type="Pfam" id="PF02518">
    <property type="entry name" value="HATPase_c"/>
    <property type="match status" value="1"/>
</dbReference>
<dbReference type="InterPro" id="IPR011990">
    <property type="entry name" value="TPR-like_helical_dom_sf"/>
</dbReference>
<dbReference type="InterPro" id="IPR036890">
    <property type="entry name" value="HATPase_C_sf"/>
</dbReference>
<sequence length="728" mass="83662">MKKNNFTLLLLLIVTLYKLNCQNQYCDDIAKKMNAIVDVDKALQYGNSQLSGASIACKAQIYRILGVKYHLKRELDSSLYAFNKAAELSKKINKYENVAYAYSQKAFLLTTKNNEEKATLALQNAREALKKAPNSTEWSTYYSARAKLADKNKAYKKAIIYLDSAIQLSKKLEKPFDLTTIYHNKGVYYIRLANYEKATAQLMKTLALKEEKKMGPNSIANTLYLIGICNMRLEKYKNASIFYKRAIANSKKGNNKYIRLLSFIEISIAYRGLKKNNIALQFLDSAEVIGKNMENNARLSQIYSEKGIILSENKKRLKEAEKYLKGAYALGKTSSNYLVTISSIDRMVNFYLDQKNYPKVKLYLEDLKHTISITDIAYSKEAMHKYYSEYYENTGKPTLALEHFKKYHKIRDSIANKETKTKVADLEKKYDSQKKELVIANLTEQKELQNLKIQKSEAKKNTYLIITLSLLILLFTGIWAYSKLKKQRKELIAVNQIKNRLFSIIAHDLRSMILPFQRSGKILKYHIKKGNYDKTVVLSEQLEANSQRLSNTLDNLLDWSLKQLNGYKMNPIYISVKEELLEIISGYEQQANYKKTVIEIESEENIEILFDKGAFHVIFRNLISNALKYTEQGLIKISFKKEYDDFICNIKDTGVGMSSEQIASIFNLENKNTTTGTHGEKGTGLGLKLVHRFIEINKGNIKVSSEKEKGTLFEMRIPIVPESELEVV</sequence>
<feature type="repeat" description="TPR" evidence="4">
    <location>
        <begin position="179"/>
        <end position="212"/>
    </location>
</feature>
<evidence type="ECO:0000259" key="7">
    <source>
        <dbReference type="PROSITE" id="PS50109"/>
    </source>
</evidence>
<dbReference type="InterPro" id="IPR004358">
    <property type="entry name" value="Sig_transdc_His_kin-like_C"/>
</dbReference>
<dbReference type="InterPro" id="IPR036097">
    <property type="entry name" value="HisK_dim/P_sf"/>
</dbReference>
<dbReference type="SMART" id="SM00387">
    <property type="entry name" value="HATPase_c"/>
    <property type="match status" value="1"/>
</dbReference>
<dbReference type="KEGG" id="tje:TJEJU_2141"/>
<dbReference type="InterPro" id="IPR019734">
    <property type="entry name" value="TPR_rpt"/>
</dbReference>
<feature type="domain" description="Histidine kinase" evidence="7">
    <location>
        <begin position="504"/>
        <end position="721"/>
    </location>
</feature>
<keyword evidence="8" id="KW-0418">Kinase</keyword>
<dbReference type="Gene3D" id="3.30.565.10">
    <property type="entry name" value="Histidine kinase-like ATPase, C-terminal domain"/>
    <property type="match status" value="1"/>
</dbReference>
<feature type="coiled-coil region" evidence="5">
    <location>
        <begin position="416"/>
        <end position="461"/>
    </location>
</feature>
<dbReference type="PANTHER" id="PTHR43547:SF2">
    <property type="entry name" value="HYBRID SIGNAL TRANSDUCTION HISTIDINE KINASE C"/>
    <property type="match status" value="1"/>
</dbReference>
<dbReference type="SUPFAM" id="SSF47384">
    <property type="entry name" value="Homodimeric domain of signal transducing histidine kinase"/>
    <property type="match status" value="1"/>
</dbReference>
<keyword evidence="6" id="KW-0812">Transmembrane</keyword>
<keyword evidence="5" id="KW-0175">Coiled coil</keyword>
<dbReference type="InterPro" id="IPR003594">
    <property type="entry name" value="HATPase_dom"/>
</dbReference>
<gene>
    <name evidence="8" type="ORF">TJEJU_2141</name>
</gene>
<evidence type="ECO:0000256" key="6">
    <source>
        <dbReference type="SAM" id="Phobius"/>
    </source>
</evidence>
<dbReference type="PRINTS" id="PR00344">
    <property type="entry name" value="BCTRLSENSOR"/>
</dbReference>